<name>A0A7H0LL38_9SPHN</name>
<evidence type="ECO:0000256" key="1">
    <source>
        <dbReference type="SAM" id="MobiDB-lite"/>
    </source>
</evidence>
<feature type="signal peptide" evidence="2">
    <location>
        <begin position="1"/>
        <end position="18"/>
    </location>
</feature>
<accession>A0A7H0LL38</accession>
<evidence type="ECO:0000256" key="2">
    <source>
        <dbReference type="SAM" id="SignalP"/>
    </source>
</evidence>
<feature type="chain" id="PRO_5028990033" description="Fe-S oxidoreductase" evidence="2">
    <location>
        <begin position="19"/>
        <end position="95"/>
    </location>
</feature>
<keyword evidence="2" id="KW-0732">Signal</keyword>
<evidence type="ECO:0000313" key="4">
    <source>
        <dbReference type="Proteomes" id="UP000516148"/>
    </source>
</evidence>
<evidence type="ECO:0000313" key="3">
    <source>
        <dbReference type="EMBL" id="QNQ10391.1"/>
    </source>
</evidence>
<proteinExistence type="predicted"/>
<gene>
    <name evidence="3" type="ORF">H3Z74_03935</name>
</gene>
<protein>
    <recommendedName>
        <fullName evidence="5">Fe-S oxidoreductase</fullName>
    </recommendedName>
</protein>
<dbReference type="EMBL" id="CP061038">
    <property type="protein sequence ID" value="QNQ10391.1"/>
    <property type="molecule type" value="Genomic_DNA"/>
</dbReference>
<evidence type="ECO:0008006" key="5">
    <source>
        <dbReference type="Google" id="ProtNLM"/>
    </source>
</evidence>
<sequence length="95" mass="9505">MKLILLAAAAFIAAPAVAQDAPAQPAAAAEPSPAETTGGYGPTGPALSGPVQPGATVVFRQAPTPDQAYPAPPPLAKYPVCKRGQTDNCIQRGGR</sequence>
<dbReference type="RefSeq" id="WP_187762690.1">
    <property type="nucleotide sequence ID" value="NZ_CP061038.1"/>
</dbReference>
<keyword evidence="4" id="KW-1185">Reference proteome</keyword>
<dbReference type="AlphaFoldDB" id="A0A7H0LL38"/>
<organism evidence="3 4">
    <name type="scientific">Sphingomonas alpina</name>
    <dbReference type="NCBI Taxonomy" id="653931"/>
    <lineage>
        <taxon>Bacteria</taxon>
        <taxon>Pseudomonadati</taxon>
        <taxon>Pseudomonadota</taxon>
        <taxon>Alphaproteobacteria</taxon>
        <taxon>Sphingomonadales</taxon>
        <taxon>Sphingomonadaceae</taxon>
        <taxon>Sphingomonas</taxon>
    </lineage>
</organism>
<feature type="compositionally biased region" description="Low complexity" evidence="1">
    <location>
        <begin position="20"/>
        <end position="34"/>
    </location>
</feature>
<feature type="region of interest" description="Disordered" evidence="1">
    <location>
        <begin position="20"/>
        <end position="54"/>
    </location>
</feature>
<reference evidence="3 4" key="1">
    <citation type="submission" date="2020-09" db="EMBL/GenBank/DDBJ databases">
        <title>Sphingomonas sp., a new species isolated from pork steak.</title>
        <authorList>
            <person name="Heidler von Heilborn D."/>
        </authorList>
    </citation>
    <scope>NUCLEOTIDE SEQUENCE [LARGE SCALE GENOMIC DNA]</scope>
    <source>
        <strain evidence="4">S8-3T</strain>
    </source>
</reference>
<dbReference type="Proteomes" id="UP000516148">
    <property type="component" value="Chromosome"/>
</dbReference>
<dbReference type="KEGG" id="spap:H3Z74_03935"/>